<keyword evidence="2" id="KW-1185">Reference proteome</keyword>
<comment type="caution">
    <text evidence="1">The sequence shown here is derived from an EMBL/GenBank/DDBJ whole genome shotgun (WGS) entry which is preliminary data.</text>
</comment>
<protein>
    <submittedName>
        <fullName evidence="1">Uncharacterized protein</fullName>
    </submittedName>
</protein>
<evidence type="ECO:0000313" key="2">
    <source>
        <dbReference type="Proteomes" id="UP001141259"/>
    </source>
</evidence>
<sequence>MDVSLPGYPLVAIRPALETPWDYEVNPDGTKTLLIRDDLGLAQTLEMINDLLHDRLNGCQIWADHVLKVLGAEQGIDAGNITDRMTFELAQHHIVWTTVDNGVVRPRVPESRQSEDSHSSEARC</sequence>
<dbReference type="Proteomes" id="UP001141259">
    <property type="component" value="Unassembled WGS sequence"/>
</dbReference>
<gene>
    <name evidence="1" type="ORF">NZH93_48325</name>
</gene>
<proteinExistence type="predicted"/>
<evidence type="ECO:0000313" key="1">
    <source>
        <dbReference type="EMBL" id="MCS7484685.1"/>
    </source>
</evidence>
<reference evidence="1" key="1">
    <citation type="submission" date="2022-08" db="EMBL/GenBank/DDBJ databases">
        <authorList>
            <person name="Tistechok S."/>
            <person name="Samborskyy M."/>
            <person name="Roman I."/>
        </authorList>
    </citation>
    <scope>NUCLEOTIDE SEQUENCE</scope>
    <source>
        <strain evidence="1">DSM 103496</strain>
    </source>
</reference>
<dbReference type="AlphaFoldDB" id="A0A9X2VXT9"/>
<dbReference type="EMBL" id="JANYMP010000051">
    <property type="protein sequence ID" value="MCS7484685.1"/>
    <property type="molecule type" value="Genomic_DNA"/>
</dbReference>
<accession>A0A9X2VXT9</accession>
<organism evidence="1 2">
    <name type="scientific">Umezawaea endophytica</name>
    <dbReference type="NCBI Taxonomy" id="1654476"/>
    <lineage>
        <taxon>Bacteria</taxon>
        <taxon>Bacillati</taxon>
        <taxon>Actinomycetota</taxon>
        <taxon>Actinomycetes</taxon>
        <taxon>Pseudonocardiales</taxon>
        <taxon>Pseudonocardiaceae</taxon>
        <taxon>Umezawaea</taxon>
    </lineage>
</organism>
<dbReference type="RefSeq" id="WP_259630131.1">
    <property type="nucleotide sequence ID" value="NZ_JANYMP010000051.1"/>
</dbReference>
<name>A0A9X2VXT9_9PSEU</name>